<dbReference type="Pfam" id="PF02785">
    <property type="entry name" value="Biotin_carb_C"/>
    <property type="match status" value="1"/>
</dbReference>
<dbReference type="CDD" id="cd06850">
    <property type="entry name" value="biotinyl_domain"/>
    <property type="match status" value="1"/>
</dbReference>
<dbReference type="InterPro" id="IPR011764">
    <property type="entry name" value="Biotin_carboxylation_dom"/>
</dbReference>
<dbReference type="InterPro" id="IPR016185">
    <property type="entry name" value="PreATP-grasp_dom_sf"/>
</dbReference>
<dbReference type="InterPro" id="IPR011053">
    <property type="entry name" value="Single_hybrid_motif"/>
</dbReference>
<evidence type="ECO:0000256" key="5">
    <source>
        <dbReference type="ARBA" id="ARBA00023267"/>
    </source>
</evidence>
<evidence type="ECO:0000256" key="1">
    <source>
        <dbReference type="ARBA" id="ARBA00001953"/>
    </source>
</evidence>
<evidence type="ECO:0000256" key="3">
    <source>
        <dbReference type="ARBA" id="ARBA00022741"/>
    </source>
</evidence>
<dbReference type="PROSITE" id="PS50979">
    <property type="entry name" value="BC"/>
    <property type="match status" value="1"/>
</dbReference>
<proteinExistence type="predicted"/>
<dbReference type="PROSITE" id="PS00867">
    <property type="entry name" value="CPSASE_2"/>
    <property type="match status" value="1"/>
</dbReference>
<keyword evidence="2" id="KW-0436">Ligase</keyword>
<evidence type="ECO:0000256" key="2">
    <source>
        <dbReference type="ARBA" id="ARBA00022598"/>
    </source>
</evidence>
<evidence type="ECO:0000256" key="4">
    <source>
        <dbReference type="ARBA" id="ARBA00022840"/>
    </source>
</evidence>
<dbReference type="PANTHER" id="PTHR45007">
    <property type="entry name" value="CARBOXYLASE, PUTATIVE (AFU_ORTHOLOGUE AFUA_5G07570)-RELATED"/>
    <property type="match status" value="1"/>
</dbReference>
<evidence type="ECO:0000259" key="7">
    <source>
        <dbReference type="PROSITE" id="PS50975"/>
    </source>
</evidence>
<dbReference type="InterPro" id="IPR000089">
    <property type="entry name" value="Biotin_lipoyl"/>
</dbReference>
<dbReference type="Proteomes" id="UP001492380">
    <property type="component" value="Unassembled WGS sequence"/>
</dbReference>
<dbReference type="Pfam" id="PF02786">
    <property type="entry name" value="CPSase_L_D2"/>
    <property type="match status" value="1"/>
</dbReference>
<feature type="domain" description="ATP-grasp" evidence="7">
    <location>
        <begin position="121"/>
        <end position="316"/>
    </location>
</feature>
<name>A0ABR1YN30_9PEZI</name>
<evidence type="ECO:0000259" key="8">
    <source>
        <dbReference type="PROSITE" id="PS50979"/>
    </source>
</evidence>
<keyword evidence="4 6" id="KW-0067">ATP-binding</keyword>
<keyword evidence="5" id="KW-0092">Biotin</keyword>
<dbReference type="Gene3D" id="3.30.470.20">
    <property type="entry name" value="ATP-grasp fold, B domain"/>
    <property type="match status" value="1"/>
</dbReference>
<reference evidence="9 10" key="1">
    <citation type="submission" date="2024-04" db="EMBL/GenBank/DDBJ databases">
        <title>Phyllosticta paracitricarpa is synonymous to the EU quarantine fungus P. citricarpa based on phylogenomic analyses.</title>
        <authorList>
            <consortium name="Lawrence Berkeley National Laboratory"/>
            <person name="Van Ingen-Buijs V.A."/>
            <person name="Van Westerhoven A.C."/>
            <person name="Haridas S."/>
            <person name="Skiadas P."/>
            <person name="Martin F."/>
            <person name="Groenewald J.Z."/>
            <person name="Crous P.W."/>
            <person name="Seidl M.F."/>
        </authorList>
    </citation>
    <scope>NUCLEOTIDE SEQUENCE [LARGE SCALE GENOMIC DNA]</scope>
    <source>
        <strain evidence="9 10">CBS 123374</strain>
    </source>
</reference>
<dbReference type="InterPro" id="IPR011054">
    <property type="entry name" value="Rudment_hybrid_motif"/>
</dbReference>
<accession>A0ABR1YN30</accession>
<keyword evidence="3 6" id="KW-0547">Nucleotide-binding</keyword>
<evidence type="ECO:0000256" key="6">
    <source>
        <dbReference type="PROSITE-ProRule" id="PRU00409"/>
    </source>
</evidence>
<dbReference type="SUPFAM" id="SSF51246">
    <property type="entry name" value="Rudiment single hybrid motif"/>
    <property type="match status" value="1"/>
</dbReference>
<dbReference type="Pfam" id="PF00289">
    <property type="entry name" value="Biotin_carb_N"/>
    <property type="match status" value="1"/>
</dbReference>
<dbReference type="InterPro" id="IPR005482">
    <property type="entry name" value="Biotin_COase_C"/>
</dbReference>
<dbReference type="InterPro" id="IPR005481">
    <property type="entry name" value="BC-like_N"/>
</dbReference>
<dbReference type="InterPro" id="IPR011761">
    <property type="entry name" value="ATP-grasp"/>
</dbReference>
<keyword evidence="10" id="KW-1185">Reference proteome</keyword>
<gene>
    <name evidence="9" type="ORF">HDK90DRAFT_488039</name>
</gene>
<feature type="domain" description="Biotin carboxylation" evidence="8">
    <location>
        <begin position="6"/>
        <end position="450"/>
    </location>
</feature>
<evidence type="ECO:0000313" key="10">
    <source>
        <dbReference type="Proteomes" id="UP001492380"/>
    </source>
</evidence>
<evidence type="ECO:0008006" key="11">
    <source>
        <dbReference type="Google" id="ProtNLM"/>
    </source>
</evidence>
<evidence type="ECO:0000313" key="9">
    <source>
        <dbReference type="EMBL" id="KAK8233912.1"/>
    </source>
</evidence>
<comment type="cofactor">
    <cofactor evidence="1">
        <name>biotin</name>
        <dbReference type="ChEBI" id="CHEBI:57586"/>
    </cofactor>
</comment>
<dbReference type="SUPFAM" id="SSF51230">
    <property type="entry name" value="Single hybrid motif"/>
    <property type="match status" value="1"/>
</dbReference>
<dbReference type="Gene3D" id="2.40.50.100">
    <property type="match status" value="1"/>
</dbReference>
<protein>
    <recommendedName>
        <fullName evidence="11">Pyruvate carboxylase</fullName>
    </recommendedName>
</protein>
<dbReference type="InterPro" id="IPR005479">
    <property type="entry name" value="CPAse_ATP-bd"/>
</dbReference>
<organism evidence="9 10">
    <name type="scientific">Phyllosticta capitalensis</name>
    <dbReference type="NCBI Taxonomy" id="121624"/>
    <lineage>
        <taxon>Eukaryota</taxon>
        <taxon>Fungi</taxon>
        <taxon>Dikarya</taxon>
        <taxon>Ascomycota</taxon>
        <taxon>Pezizomycotina</taxon>
        <taxon>Dothideomycetes</taxon>
        <taxon>Dothideomycetes incertae sedis</taxon>
        <taxon>Botryosphaeriales</taxon>
        <taxon>Phyllostictaceae</taxon>
        <taxon>Phyllosticta</taxon>
    </lineage>
</organism>
<dbReference type="SUPFAM" id="SSF56059">
    <property type="entry name" value="Glutathione synthetase ATP-binding domain-like"/>
    <property type="match status" value="1"/>
</dbReference>
<dbReference type="EMBL" id="JBBWRZ010000006">
    <property type="protein sequence ID" value="KAK8233912.1"/>
    <property type="molecule type" value="Genomic_DNA"/>
</dbReference>
<dbReference type="PROSITE" id="PS50975">
    <property type="entry name" value="ATP_GRASP"/>
    <property type="match status" value="1"/>
</dbReference>
<sequence>MAQVRPIKRLLVGNRGEIATRILTAARELDLETYAVYTSSDTSHVLGADHAIELPSSSSFLDINEFVEIAKRHRIDAVHPGYGFLSESPEFARRMWDEAGVMVVGPGSKILEETGDKLKARALAEACRVPVCPALQKPTNSVDDIEAFVARVGFPIMVKAVDGGGGRGIRLIRSVEELSSAARRAIEESPSRQVFAEKAAVDGFRHVEVQIVGDGKGSVRHVWERECSIQRRYQKVVEIAPSTISDRGLVGRVIEAAIAIAEKVNYFSLGTFEFLVNPQLGEFFFLEVNPRIQVEHTITESISSLDLVKTQLLLAQGASISSCGLSTLPEHPPLHSIQLRITAEDPQNNWALSMGKITSFRFPSGNGVRVDTHLIPGHVATVSPDFDSLLAKLIVTAPTWEEARRKARRALEDTRIEGVKTNLGVLRAIVAHEDFAAGNCSTQWLETHQDALIAEGTRISAALAARETAQLSSLSSTAASTAEAASTPLANVSASTLLFRKGDAWDIELTPASAATGEQRQSEPERQHLELIRILRNDFPASLAAEILFTSASTRKPTPFTLSLAASSTPASASASPHPLADPRKPSHIGLPLGGTLVELCVDVDDTVAPGDVVAVVRQMKMEVEVRSAVRGRVDWVTEVEDGEEVAEGWLVCVVDVEDGKTRKEDKGRDKAKL</sequence>
<dbReference type="SUPFAM" id="SSF52440">
    <property type="entry name" value="PreATP-grasp domain"/>
    <property type="match status" value="1"/>
</dbReference>
<comment type="caution">
    <text evidence="9">The sequence shown here is derived from an EMBL/GenBank/DDBJ whole genome shotgun (WGS) entry which is preliminary data.</text>
</comment>
<dbReference type="PANTHER" id="PTHR45007:SF1">
    <property type="entry name" value="CARBOXYLASE, PUTATIVE (AFU_ORTHOLOGUE AFUA_5G07570)-RELATED"/>
    <property type="match status" value="1"/>
</dbReference>
<dbReference type="SMART" id="SM00878">
    <property type="entry name" value="Biotin_carb_C"/>
    <property type="match status" value="1"/>
</dbReference>
<dbReference type="Pfam" id="PF00364">
    <property type="entry name" value="Biotin_lipoyl"/>
    <property type="match status" value="1"/>
</dbReference>